<name>A0A2T3KA15_9GAMM</name>
<gene>
    <name evidence="1" type="ORF">C9J27_25985</name>
</gene>
<evidence type="ECO:0000313" key="2">
    <source>
        <dbReference type="Proteomes" id="UP000241426"/>
    </source>
</evidence>
<comment type="caution">
    <text evidence="1">The sequence shown here is derived from an EMBL/GenBank/DDBJ whole genome shotgun (WGS) entry which is preliminary data.</text>
</comment>
<organism evidence="1 2">
    <name type="scientific">Photobacterium kishitanii</name>
    <dbReference type="NCBI Taxonomy" id="318456"/>
    <lineage>
        <taxon>Bacteria</taxon>
        <taxon>Pseudomonadati</taxon>
        <taxon>Pseudomonadota</taxon>
        <taxon>Gammaproteobacteria</taxon>
        <taxon>Vibrionales</taxon>
        <taxon>Vibrionaceae</taxon>
        <taxon>Photobacterium</taxon>
    </lineage>
</organism>
<proteinExistence type="predicted"/>
<protein>
    <submittedName>
        <fullName evidence="1">Uncharacterized protein</fullName>
    </submittedName>
</protein>
<sequence length="324" mass="36529">MEIYEIIINNAIENILSAKLSVIFEIESSQAGHVDFDYIENSVLGVLRNSLSMNSDGENATVGNYMFVEVAAFYSIHKLLLSRKDLIGFECSSPRIFSQAFEYVSQGCVPEMIFCTDQRYELTEMEKRLYEMVSNSLSSMSMIDLFGEQGGDMMDSLRSALSKINSKYNGSPAVKARDLLERVSNSKLSSSEAEFTKNALVLRCLCCVSEVLGSEISFLYSQVRKYVESTIIKTLNTSQSFKTYCLMVVVANVYNMTDIEDEILALIKFNYGKLDYFVFDQVKKNLDKENAFTQVICRSFATNLDGMPLKERILVALWGSDAKS</sequence>
<dbReference type="EMBL" id="PYNF01000062">
    <property type="protein sequence ID" value="PSU87814.1"/>
    <property type="molecule type" value="Genomic_DNA"/>
</dbReference>
<accession>A0A2T3KA15</accession>
<reference evidence="1 2" key="1">
    <citation type="submission" date="2018-01" db="EMBL/GenBank/DDBJ databases">
        <title>Whole genome sequencing of Histamine producing bacteria.</title>
        <authorList>
            <person name="Butler K."/>
        </authorList>
    </citation>
    <scope>NUCLEOTIDE SEQUENCE [LARGE SCALE GENOMIC DNA]</scope>
    <source>
        <strain evidence="1 2">FS-7.2</strain>
    </source>
</reference>
<dbReference type="AlphaFoldDB" id="A0A2T3KA15"/>
<dbReference type="Proteomes" id="UP000241426">
    <property type="component" value="Unassembled WGS sequence"/>
</dbReference>
<evidence type="ECO:0000313" key="1">
    <source>
        <dbReference type="EMBL" id="PSU87814.1"/>
    </source>
</evidence>
<dbReference type="RefSeq" id="WP_107290250.1">
    <property type="nucleotide sequence ID" value="NZ_PYNF01000062.1"/>
</dbReference>